<evidence type="ECO:0000313" key="3">
    <source>
        <dbReference type="Proteomes" id="UP001162834"/>
    </source>
</evidence>
<sequence>MTDLVVTRLATTPIKGLRMNERDEIALGPAGVAGDRAFFLVDVEDRIRSVTLVGALVRMRADYDPASSRLTVVAGDGSEHAGDVRLGEAVTGLDFGGGPRPGREVLGAWSALFSEAAGESLRLVKVDDAAVGTDVAPVTLLGEGSLAELERRSGLGPIDPRRFRMLIQFASDEPRVEETWEGREIAVGEARLRVGGTVPRCAATTRHPEQGDRDAPIVRAIRDYRGVQETGLGRGVPFGVYAEVLRGGRVRVGDRIDAG</sequence>
<name>A0A9E7C1C6_9ACTN</name>
<dbReference type="InterPro" id="IPR005302">
    <property type="entry name" value="MoCF_Sase_C"/>
</dbReference>
<dbReference type="Pfam" id="PF03473">
    <property type="entry name" value="MOSC"/>
    <property type="match status" value="1"/>
</dbReference>
<dbReference type="KEGG" id="sbae:DSM104329_03691"/>
<proteinExistence type="predicted"/>
<gene>
    <name evidence="2" type="ORF">DSM104329_03691</name>
</gene>
<dbReference type="SUPFAM" id="SSF50800">
    <property type="entry name" value="PK beta-barrel domain-like"/>
    <property type="match status" value="1"/>
</dbReference>
<keyword evidence="3" id="KW-1185">Reference proteome</keyword>
<dbReference type="GO" id="GO:0030170">
    <property type="term" value="F:pyridoxal phosphate binding"/>
    <property type="evidence" value="ECO:0007669"/>
    <property type="project" value="InterPro"/>
</dbReference>
<reference evidence="2" key="1">
    <citation type="journal article" date="2022" name="Int. J. Syst. Evol. Microbiol.">
        <title>Pseudomonas aegrilactucae sp. nov. and Pseudomonas morbosilactucae sp. nov., pathogens causing bacterial rot of lettuce in Japan.</title>
        <authorList>
            <person name="Sawada H."/>
            <person name="Fujikawa T."/>
            <person name="Satou M."/>
        </authorList>
    </citation>
    <scope>NUCLEOTIDE SEQUENCE</scope>
    <source>
        <strain evidence="2">0166_1</strain>
    </source>
</reference>
<dbReference type="InterPro" id="IPR005303">
    <property type="entry name" value="MOCOS_middle"/>
</dbReference>
<protein>
    <recommendedName>
        <fullName evidence="1">MOSC domain-containing protein</fullName>
    </recommendedName>
</protein>
<evidence type="ECO:0000259" key="1">
    <source>
        <dbReference type="PROSITE" id="PS51340"/>
    </source>
</evidence>
<dbReference type="PROSITE" id="PS51340">
    <property type="entry name" value="MOSC"/>
    <property type="match status" value="1"/>
</dbReference>
<organism evidence="2 3">
    <name type="scientific">Capillimicrobium parvum</name>
    <dbReference type="NCBI Taxonomy" id="2884022"/>
    <lineage>
        <taxon>Bacteria</taxon>
        <taxon>Bacillati</taxon>
        <taxon>Actinomycetota</taxon>
        <taxon>Thermoleophilia</taxon>
        <taxon>Solirubrobacterales</taxon>
        <taxon>Capillimicrobiaceae</taxon>
        <taxon>Capillimicrobium</taxon>
    </lineage>
</organism>
<dbReference type="RefSeq" id="WP_259311333.1">
    <property type="nucleotide sequence ID" value="NZ_CP087164.1"/>
</dbReference>
<dbReference type="GO" id="GO:0030151">
    <property type="term" value="F:molybdenum ion binding"/>
    <property type="evidence" value="ECO:0007669"/>
    <property type="project" value="InterPro"/>
</dbReference>
<dbReference type="Proteomes" id="UP001162834">
    <property type="component" value="Chromosome"/>
</dbReference>
<dbReference type="Pfam" id="PF03476">
    <property type="entry name" value="MOSC_N"/>
    <property type="match status" value="1"/>
</dbReference>
<dbReference type="SUPFAM" id="SSF141673">
    <property type="entry name" value="MOSC N-terminal domain-like"/>
    <property type="match status" value="1"/>
</dbReference>
<accession>A0A9E7C1C6</accession>
<dbReference type="AlphaFoldDB" id="A0A9E7C1C6"/>
<dbReference type="Gene3D" id="2.40.33.20">
    <property type="entry name" value="PK beta-barrel domain-like"/>
    <property type="match status" value="1"/>
</dbReference>
<evidence type="ECO:0000313" key="2">
    <source>
        <dbReference type="EMBL" id="UGS37276.1"/>
    </source>
</evidence>
<dbReference type="EMBL" id="CP087164">
    <property type="protein sequence ID" value="UGS37276.1"/>
    <property type="molecule type" value="Genomic_DNA"/>
</dbReference>
<dbReference type="GO" id="GO:0003824">
    <property type="term" value="F:catalytic activity"/>
    <property type="evidence" value="ECO:0007669"/>
    <property type="project" value="InterPro"/>
</dbReference>
<dbReference type="InterPro" id="IPR011037">
    <property type="entry name" value="Pyrv_Knase-like_insert_dom_sf"/>
</dbReference>
<feature type="domain" description="MOSC" evidence="1">
    <location>
        <begin position="110"/>
        <end position="259"/>
    </location>
</feature>